<accession>A0AC60Q4Y7</accession>
<comment type="caution">
    <text evidence="1">The sequence shown here is derived from an EMBL/GenBank/DDBJ whole genome shotgun (WGS) entry which is preliminary data.</text>
</comment>
<gene>
    <name evidence="1" type="ORF">HPB47_025039</name>
</gene>
<organism evidence="1 2">
    <name type="scientific">Ixodes persulcatus</name>
    <name type="common">Taiga tick</name>
    <dbReference type="NCBI Taxonomy" id="34615"/>
    <lineage>
        <taxon>Eukaryota</taxon>
        <taxon>Metazoa</taxon>
        <taxon>Ecdysozoa</taxon>
        <taxon>Arthropoda</taxon>
        <taxon>Chelicerata</taxon>
        <taxon>Arachnida</taxon>
        <taxon>Acari</taxon>
        <taxon>Parasitiformes</taxon>
        <taxon>Ixodida</taxon>
        <taxon>Ixodoidea</taxon>
        <taxon>Ixodidae</taxon>
        <taxon>Ixodinae</taxon>
        <taxon>Ixodes</taxon>
    </lineage>
</organism>
<protein>
    <submittedName>
        <fullName evidence="1">Uncharacterized protein</fullName>
    </submittedName>
</protein>
<evidence type="ECO:0000313" key="1">
    <source>
        <dbReference type="EMBL" id="KAG0427954.1"/>
    </source>
</evidence>
<dbReference type="EMBL" id="JABSTQ010009578">
    <property type="protein sequence ID" value="KAG0427954.1"/>
    <property type="molecule type" value="Genomic_DNA"/>
</dbReference>
<reference evidence="1 2" key="1">
    <citation type="journal article" date="2020" name="Cell">
        <title>Large-Scale Comparative Analyses of Tick Genomes Elucidate Their Genetic Diversity and Vector Capacities.</title>
        <authorList>
            <consortium name="Tick Genome and Microbiome Consortium (TIGMIC)"/>
            <person name="Jia N."/>
            <person name="Wang J."/>
            <person name="Shi W."/>
            <person name="Du L."/>
            <person name="Sun Y."/>
            <person name="Zhan W."/>
            <person name="Jiang J.F."/>
            <person name="Wang Q."/>
            <person name="Zhang B."/>
            <person name="Ji P."/>
            <person name="Bell-Sakyi L."/>
            <person name="Cui X.M."/>
            <person name="Yuan T.T."/>
            <person name="Jiang B.G."/>
            <person name="Yang W.F."/>
            <person name="Lam T.T."/>
            <person name="Chang Q.C."/>
            <person name="Ding S.J."/>
            <person name="Wang X.J."/>
            <person name="Zhu J.G."/>
            <person name="Ruan X.D."/>
            <person name="Zhao L."/>
            <person name="Wei J.T."/>
            <person name="Ye R.Z."/>
            <person name="Que T.C."/>
            <person name="Du C.H."/>
            <person name="Zhou Y.H."/>
            <person name="Cheng J.X."/>
            <person name="Dai P.F."/>
            <person name="Guo W.B."/>
            <person name="Han X.H."/>
            <person name="Huang E.J."/>
            <person name="Li L.F."/>
            <person name="Wei W."/>
            <person name="Gao Y.C."/>
            <person name="Liu J.Z."/>
            <person name="Shao H.Z."/>
            <person name="Wang X."/>
            <person name="Wang C.C."/>
            <person name="Yang T.C."/>
            <person name="Huo Q.B."/>
            <person name="Li W."/>
            <person name="Chen H.Y."/>
            <person name="Chen S.E."/>
            <person name="Zhou L.G."/>
            <person name="Ni X.B."/>
            <person name="Tian J.H."/>
            <person name="Sheng Y."/>
            <person name="Liu T."/>
            <person name="Pan Y.S."/>
            <person name="Xia L.Y."/>
            <person name="Li J."/>
            <person name="Zhao F."/>
            <person name="Cao W.C."/>
        </authorList>
    </citation>
    <scope>NUCLEOTIDE SEQUENCE [LARGE SCALE GENOMIC DNA]</scope>
    <source>
        <strain evidence="1">Iper-2018</strain>
    </source>
</reference>
<dbReference type="Proteomes" id="UP000805193">
    <property type="component" value="Unassembled WGS sequence"/>
</dbReference>
<proteinExistence type="predicted"/>
<keyword evidence="2" id="KW-1185">Reference proteome</keyword>
<evidence type="ECO:0000313" key="2">
    <source>
        <dbReference type="Proteomes" id="UP000805193"/>
    </source>
</evidence>
<sequence length="425" mass="49027">MLRSTSDDIMGRPLILNFQFCVRRIIKEKNLHMEPLSSVARREQFNKDSAHRMTKDYLIANRDCLLDSFTMREFIAFCKSGKNVFKWADCFQRKISKLQGDDGFDSDWGRKEYTELETVHQKLDRLLSWKDTVDSLHELHPKMDALLSMKQAVDTMRDTMAGMQESLNFVSSQYDSLLASAQTQDKIIKALQTETTTLRSLISDQAVEIQHLKAVQNESEQANRQCNMEIHGIPFASRENLGGILEGLARQLEVEDFQTSQVEAVHRLPARRDVVPPILVRFSSVPLKERWMACRGRLGSLAREESQPKLYFNDNLTDGNRKLFWMARTRGKEKGFKFIWPVLEVKEFIEAVEDCVATTTIPVDYDGWNNRWNQSSLGWPIRQKSPRKPHQRPQTGSLLPPRRRRVKTLHAVGADDSEDAFVSAH</sequence>
<name>A0AC60Q4Y7_IXOPE</name>